<evidence type="ECO:0000256" key="2">
    <source>
        <dbReference type="ARBA" id="ARBA00010199"/>
    </source>
</evidence>
<feature type="transmembrane region" description="Helical" evidence="6">
    <location>
        <begin position="434"/>
        <end position="456"/>
    </location>
</feature>
<dbReference type="CDD" id="cd13132">
    <property type="entry name" value="MATE_eukaryotic"/>
    <property type="match status" value="1"/>
</dbReference>
<dbReference type="Proteomes" id="UP000594263">
    <property type="component" value="Unplaced"/>
</dbReference>
<dbReference type="Gramene" id="Kaladp0046s0015.1.v1.1">
    <property type="protein sequence ID" value="Kaladp0046s0015.1.v1.1"/>
    <property type="gene ID" value="Kaladp0046s0015.v1.1"/>
</dbReference>
<accession>A0A7N0TU31</accession>
<organism evidence="7 8">
    <name type="scientific">Kalanchoe fedtschenkoi</name>
    <name type="common">Lavender scallops</name>
    <name type="synonym">South American air plant</name>
    <dbReference type="NCBI Taxonomy" id="63787"/>
    <lineage>
        <taxon>Eukaryota</taxon>
        <taxon>Viridiplantae</taxon>
        <taxon>Streptophyta</taxon>
        <taxon>Embryophyta</taxon>
        <taxon>Tracheophyta</taxon>
        <taxon>Spermatophyta</taxon>
        <taxon>Magnoliopsida</taxon>
        <taxon>eudicotyledons</taxon>
        <taxon>Gunneridae</taxon>
        <taxon>Pentapetalae</taxon>
        <taxon>Saxifragales</taxon>
        <taxon>Crassulaceae</taxon>
        <taxon>Kalanchoe</taxon>
    </lineage>
</organism>
<feature type="transmembrane region" description="Helical" evidence="6">
    <location>
        <begin position="210"/>
        <end position="230"/>
    </location>
</feature>
<keyword evidence="8" id="KW-1185">Reference proteome</keyword>
<comment type="caution">
    <text evidence="6">Lacks conserved residue(s) required for the propagation of feature annotation.</text>
</comment>
<comment type="similarity">
    <text evidence="2 6">Belongs to the multi antimicrobial extrusion (MATE) (TC 2.A.66.1) family.</text>
</comment>
<dbReference type="PANTHER" id="PTHR11206">
    <property type="entry name" value="MULTIDRUG RESISTANCE PROTEIN"/>
    <property type="match status" value="1"/>
</dbReference>
<keyword evidence="4 6" id="KW-1133">Transmembrane helix</keyword>
<dbReference type="GO" id="GO:0015297">
    <property type="term" value="F:antiporter activity"/>
    <property type="evidence" value="ECO:0007669"/>
    <property type="project" value="InterPro"/>
</dbReference>
<evidence type="ECO:0000313" key="7">
    <source>
        <dbReference type="EnsemblPlants" id="Kaladp0046s0015.1.v1.1"/>
    </source>
</evidence>
<dbReference type="InterPro" id="IPR045069">
    <property type="entry name" value="MATE_euk"/>
</dbReference>
<feature type="transmembrane region" description="Helical" evidence="6">
    <location>
        <begin position="144"/>
        <end position="161"/>
    </location>
</feature>
<evidence type="ECO:0000256" key="6">
    <source>
        <dbReference type="RuleBase" id="RU004914"/>
    </source>
</evidence>
<keyword evidence="5 6" id="KW-0472">Membrane</keyword>
<evidence type="ECO:0000256" key="1">
    <source>
        <dbReference type="ARBA" id="ARBA00004141"/>
    </source>
</evidence>
<dbReference type="Pfam" id="PF01554">
    <property type="entry name" value="MatE"/>
    <property type="match status" value="2"/>
</dbReference>
<feature type="transmembrane region" description="Helical" evidence="6">
    <location>
        <begin position="181"/>
        <end position="198"/>
    </location>
</feature>
<evidence type="ECO:0000256" key="5">
    <source>
        <dbReference type="ARBA" id="ARBA00023136"/>
    </source>
</evidence>
<keyword evidence="3 6" id="KW-0812">Transmembrane</keyword>
<dbReference type="GO" id="GO:1990961">
    <property type="term" value="P:xenobiotic detoxification by transmembrane export across the plasma membrane"/>
    <property type="evidence" value="ECO:0007669"/>
    <property type="project" value="InterPro"/>
</dbReference>
<sequence>MCLRSASWRFEINSEGPTPDCEQFVGLIDLLLIRLCGWGMEESLLVPEESFGRKIWEESKKIWRVAFPGIVSRVTMFGSIVMAQAFIGHISALDLAAFALVQTIGARFGNGILLGMSSATETLCGQAFGAKQYHMLGIYLQRSLIINLGTATVLLPFFIYLGPILKLIGQDAAIAEKVGTISAWFIAIMYQNAMVTTIQRYLQAQMKNSVVGWLSLFSFVIQVPMTWLFMSGLSLGVQGAMAAFVLSNWIVVVGELVYVFGGWCPGTWTGFSSAAFTDLWPVIKLSVSSGVMLCLELWYTSVLLLFAGYMKDAETSISAFSVCLNVIGLVYMVSMGFLAAASVRVSNELGRKDPKAAKFSVKVGVTTATSIGLFFSILGLVFGDDIGYLFTKDEAVVKAVSSLSLFLAVSILLNSIQPVLSGVAIGAGWQGKVAYINIVSYYVVGIPFGVLLAYVAHLDVKGIWIGMICGVATQLLVLGYIVWKTDWDDQVKQASARLQKWFLGPSEREGESADQG</sequence>
<evidence type="ECO:0000313" key="8">
    <source>
        <dbReference type="Proteomes" id="UP000594263"/>
    </source>
</evidence>
<comment type="subcellular location">
    <subcellularLocation>
        <location evidence="1">Membrane</location>
        <topology evidence="1">Multi-pass membrane protein</topology>
    </subcellularLocation>
</comment>
<feature type="transmembrane region" description="Helical" evidence="6">
    <location>
        <begin position="462"/>
        <end position="483"/>
    </location>
</feature>
<feature type="transmembrane region" description="Helical" evidence="6">
    <location>
        <begin position="319"/>
        <end position="343"/>
    </location>
</feature>
<feature type="transmembrane region" description="Helical" evidence="6">
    <location>
        <begin position="363"/>
        <end position="383"/>
    </location>
</feature>
<dbReference type="EnsemblPlants" id="Kaladp0046s0015.1.v1.1">
    <property type="protein sequence ID" value="Kaladp0046s0015.1.v1.1"/>
    <property type="gene ID" value="Kaladp0046s0015.v1.1"/>
</dbReference>
<dbReference type="InterPro" id="IPR002528">
    <property type="entry name" value="MATE_fam"/>
</dbReference>
<dbReference type="AlphaFoldDB" id="A0A7N0TU31"/>
<reference evidence="7" key="1">
    <citation type="submission" date="2021-01" db="UniProtKB">
        <authorList>
            <consortium name="EnsemblPlants"/>
        </authorList>
    </citation>
    <scope>IDENTIFICATION</scope>
</reference>
<dbReference type="GO" id="GO:0042910">
    <property type="term" value="F:xenobiotic transmembrane transporter activity"/>
    <property type="evidence" value="ECO:0007669"/>
    <property type="project" value="InterPro"/>
</dbReference>
<protein>
    <recommendedName>
        <fullName evidence="6">Protein DETOXIFICATION</fullName>
    </recommendedName>
    <alternativeName>
        <fullName evidence="6">Multidrug and toxic compound extrusion protein</fullName>
    </alternativeName>
</protein>
<dbReference type="GO" id="GO:0016020">
    <property type="term" value="C:membrane"/>
    <property type="evidence" value="ECO:0007669"/>
    <property type="project" value="UniProtKB-SubCell"/>
</dbReference>
<feature type="transmembrane region" description="Helical" evidence="6">
    <location>
        <begin position="242"/>
        <end position="264"/>
    </location>
</feature>
<feature type="transmembrane region" description="Helical" evidence="6">
    <location>
        <begin position="285"/>
        <end position="307"/>
    </location>
</feature>
<evidence type="ECO:0000256" key="4">
    <source>
        <dbReference type="ARBA" id="ARBA00022989"/>
    </source>
</evidence>
<proteinExistence type="inferred from homology"/>
<dbReference type="OMA" id="INIFRFG"/>
<name>A0A7N0TU31_KALFE</name>
<dbReference type="NCBIfam" id="TIGR00797">
    <property type="entry name" value="matE"/>
    <property type="match status" value="1"/>
</dbReference>
<evidence type="ECO:0000256" key="3">
    <source>
        <dbReference type="ARBA" id="ARBA00022692"/>
    </source>
</evidence>